<evidence type="ECO:0000313" key="2">
    <source>
        <dbReference type="EMBL" id="EFM8156752.1"/>
    </source>
</evidence>
<dbReference type="EMBL" id="AATLZG010000038">
    <property type="protein sequence ID" value="EFM8156752.1"/>
    <property type="molecule type" value="Genomic_DNA"/>
</dbReference>
<reference evidence="2 3" key="1">
    <citation type="submission" date="2020-02" db="EMBL/GenBank/DDBJ databases">
        <authorList>
            <consortium name="PulseNet: The National Subtyping Network for Foodborne Disease Surveillance"/>
            <person name="Tarr C.L."/>
            <person name="Trees E."/>
            <person name="Katz L.S."/>
            <person name="Carleton-Romer H.A."/>
            <person name="Stroika S."/>
            <person name="Kucerova Z."/>
            <person name="Roache K.F."/>
            <person name="Sabol A.L."/>
            <person name="Besser J."/>
            <person name="Gerner-Smidt P."/>
        </authorList>
    </citation>
    <scope>NUCLEOTIDE SEQUENCE [LARGE SCALE GENOMIC DNA]</scope>
    <source>
        <strain evidence="2 3">PNUSAE002719</strain>
    </source>
</reference>
<gene>
    <name evidence="2" type="ORF">A5U30_004471</name>
</gene>
<comment type="caution">
    <text evidence="2">The sequence shown here is derived from an EMBL/GenBank/DDBJ whole genome shotgun (WGS) entry which is preliminary data.</text>
</comment>
<proteinExistence type="predicted"/>
<evidence type="ECO:0000256" key="1">
    <source>
        <dbReference type="SAM" id="MobiDB-lite"/>
    </source>
</evidence>
<dbReference type="AlphaFoldDB" id="A0A828PWD3"/>
<organism evidence="2 3">
    <name type="scientific">Escherichia coli</name>
    <dbReference type="NCBI Taxonomy" id="562"/>
    <lineage>
        <taxon>Bacteria</taxon>
        <taxon>Pseudomonadati</taxon>
        <taxon>Pseudomonadota</taxon>
        <taxon>Gammaproteobacteria</taxon>
        <taxon>Enterobacterales</taxon>
        <taxon>Enterobacteriaceae</taxon>
        <taxon>Escherichia</taxon>
    </lineage>
</organism>
<protein>
    <recommendedName>
        <fullName evidence="4">DUF2570 domain-containing protein</fullName>
    </recommendedName>
</protein>
<accession>A0A828PWD3</accession>
<feature type="region of interest" description="Disordered" evidence="1">
    <location>
        <begin position="105"/>
        <end position="128"/>
    </location>
</feature>
<evidence type="ECO:0008006" key="4">
    <source>
        <dbReference type="Google" id="ProtNLM"/>
    </source>
</evidence>
<name>A0A828PWD3_ECOLX</name>
<sequence length="128" mass="14405">MMKQLAGCLVILFAAMWAGWLAHDWHDARVALAEQEAMEATRRAVTEAGQQSARILEKRLEALKGNEIRTERVIHTETVRPVFRNVCATDDYVRLFNARAEAAERTLAGKPADGMPEDTTETGRPDRR</sequence>
<dbReference type="Proteomes" id="UP000555763">
    <property type="component" value="Unassembled WGS sequence"/>
</dbReference>
<evidence type="ECO:0000313" key="3">
    <source>
        <dbReference type="Proteomes" id="UP000555763"/>
    </source>
</evidence>
<dbReference type="RefSeq" id="WP_332382572.1">
    <property type="nucleotide sequence ID" value="NZ_JAVDDE010000090.1"/>
</dbReference>